<dbReference type="Pfam" id="PF10577">
    <property type="entry name" value="FAM171A1-2-B_N"/>
    <property type="match status" value="1"/>
</dbReference>
<dbReference type="PANTHER" id="PTHR31626">
    <property type="entry name" value="SUSHI DOMAIN-CONTAINING PROTEIN"/>
    <property type="match status" value="1"/>
</dbReference>
<evidence type="ECO:0000256" key="1">
    <source>
        <dbReference type="SAM" id="MobiDB-lite"/>
    </source>
</evidence>
<evidence type="ECO:0000259" key="2">
    <source>
        <dbReference type="Pfam" id="PF10577"/>
    </source>
</evidence>
<feature type="domain" description="FAM171 N-terminal" evidence="2">
    <location>
        <begin position="134"/>
        <end position="271"/>
    </location>
</feature>
<evidence type="ECO:0000313" key="3">
    <source>
        <dbReference type="EMBL" id="KAF3857520.1"/>
    </source>
</evidence>
<dbReference type="AlphaFoldDB" id="A0A7J5Z7E8"/>
<dbReference type="InterPro" id="IPR048530">
    <property type="entry name" value="FAM171_N"/>
</dbReference>
<accession>A0A7J5Z7E8</accession>
<dbReference type="OrthoDB" id="8950207at2759"/>
<dbReference type="Proteomes" id="UP000518266">
    <property type="component" value="Unassembled WGS sequence"/>
</dbReference>
<feature type="region of interest" description="Disordered" evidence="1">
    <location>
        <begin position="1"/>
        <end position="25"/>
    </location>
</feature>
<gene>
    <name evidence="3" type="ORF">F7725_009379</name>
</gene>
<name>A0A7J5Z7E8_DISMA</name>
<protein>
    <recommendedName>
        <fullName evidence="2">FAM171 N-terminal domain-containing protein</fullName>
    </recommendedName>
</protein>
<proteinExistence type="predicted"/>
<dbReference type="InterPro" id="IPR018890">
    <property type="entry name" value="FAM171"/>
</dbReference>
<organism evidence="3 4">
    <name type="scientific">Dissostichus mawsoni</name>
    <name type="common">Antarctic cod</name>
    <dbReference type="NCBI Taxonomy" id="36200"/>
    <lineage>
        <taxon>Eukaryota</taxon>
        <taxon>Metazoa</taxon>
        <taxon>Chordata</taxon>
        <taxon>Craniata</taxon>
        <taxon>Vertebrata</taxon>
        <taxon>Euteleostomi</taxon>
        <taxon>Actinopterygii</taxon>
        <taxon>Neopterygii</taxon>
        <taxon>Teleostei</taxon>
        <taxon>Neoteleostei</taxon>
        <taxon>Acanthomorphata</taxon>
        <taxon>Eupercaria</taxon>
        <taxon>Perciformes</taxon>
        <taxon>Notothenioidei</taxon>
        <taxon>Nototheniidae</taxon>
        <taxon>Dissostichus</taxon>
    </lineage>
</organism>
<dbReference type="EMBL" id="JAAKFY010000005">
    <property type="protein sequence ID" value="KAF3857520.1"/>
    <property type="molecule type" value="Genomic_DNA"/>
</dbReference>
<reference evidence="3 4" key="1">
    <citation type="submission" date="2020-03" db="EMBL/GenBank/DDBJ databases">
        <title>Dissostichus mawsoni Genome sequencing and assembly.</title>
        <authorList>
            <person name="Park H."/>
        </authorList>
    </citation>
    <scope>NUCLEOTIDE SEQUENCE [LARGE SCALE GENOMIC DNA]</scope>
    <source>
        <strain evidence="3">DM0001</strain>
        <tissue evidence="3">Muscle</tissue>
    </source>
</reference>
<comment type="caution">
    <text evidence="3">The sequence shown here is derived from an EMBL/GenBank/DDBJ whole genome shotgun (WGS) entry which is preliminary data.</text>
</comment>
<dbReference type="PANTHER" id="PTHR31626:SF2">
    <property type="entry name" value="PROTEIN FAM171B"/>
    <property type="match status" value="1"/>
</dbReference>
<keyword evidence="4" id="KW-1185">Reference proteome</keyword>
<evidence type="ECO:0000313" key="4">
    <source>
        <dbReference type="Proteomes" id="UP000518266"/>
    </source>
</evidence>
<sequence>MEGSQRPTEGERPRGGTSSSRLTKDHLYRGTSILEIFLPQHQRILSPRGFPPSVRTDIKRSHERGEAYRISTHCWTLFSPRARVSRSGGGLPSSSPGDNGLTVAVVGEQSATEPTAPGRFPSTTAVIEEPEFALRVLVRDLVTRQALPGASVDVYLNHTLRSSVRTGERGEVLLWVAYSPGLSLTLLGNMEGYVPSPLPWSSTKRPIFSAVTLLLLPHSQGNIWLYQDSVLITGKLPDSSSQPKVQFPKSLLTKSDNSNVSSVTAYLTVPQYHLAKDCANCTPGLISQKSYRNRAPRAAGRISVCRSCTPDSRTQFPASGVPCRRARRAPWDVVFEEVDPQEAAKTTHREVTNVTTELLPDLLPLKPTLRLRGYTNI</sequence>